<evidence type="ECO:0000256" key="3">
    <source>
        <dbReference type="ARBA" id="ARBA00022475"/>
    </source>
</evidence>
<dbReference type="CDD" id="cd18543">
    <property type="entry name" value="ABC_6TM_Rv0194_D1_like"/>
    <property type="match status" value="1"/>
</dbReference>
<dbReference type="InterPro" id="IPR027417">
    <property type="entry name" value="P-loop_NTPase"/>
</dbReference>
<dbReference type="InterPro" id="IPR011527">
    <property type="entry name" value="ABC1_TM_dom"/>
</dbReference>
<evidence type="ECO:0000256" key="5">
    <source>
        <dbReference type="ARBA" id="ARBA00022741"/>
    </source>
</evidence>
<feature type="region of interest" description="Disordered" evidence="9">
    <location>
        <begin position="579"/>
        <end position="604"/>
    </location>
</feature>
<dbReference type="InterPro" id="IPR003439">
    <property type="entry name" value="ABC_transporter-like_ATP-bd"/>
</dbReference>
<keyword evidence="5" id="KW-0547">Nucleotide-binding</keyword>
<keyword evidence="7 10" id="KW-1133">Transmembrane helix</keyword>
<dbReference type="PROSITE" id="PS50893">
    <property type="entry name" value="ABC_TRANSPORTER_2"/>
    <property type="match status" value="1"/>
</dbReference>
<keyword evidence="4 10" id="KW-0812">Transmembrane</keyword>
<evidence type="ECO:0000256" key="10">
    <source>
        <dbReference type="SAM" id="Phobius"/>
    </source>
</evidence>
<dbReference type="GO" id="GO:0140359">
    <property type="term" value="F:ABC-type transporter activity"/>
    <property type="evidence" value="ECO:0007669"/>
    <property type="project" value="InterPro"/>
</dbReference>
<dbReference type="FunFam" id="3.40.50.300:FF:000299">
    <property type="entry name" value="ABC transporter ATP-binding protein/permease"/>
    <property type="match status" value="1"/>
</dbReference>
<feature type="transmembrane region" description="Helical" evidence="10">
    <location>
        <begin position="23"/>
        <end position="40"/>
    </location>
</feature>
<keyword evidence="3" id="KW-1003">Cell membrane</keyword>
<dbReference type="SUPFAM" id="SSF90123">
    <property type="entry name" value="ABC transporter transmembrane region"/>
    <property type="match status" value="1"/>
</dbReference>
<dbReference type="InterPro" id="IPR017871">
    <property type="entry name" value="ABC_transporter-like_CS"/>
</dbReference>
<feature type="transmembrane region" description="Helical" evidence="10">
    <location>
        <begin position="130"/>
        <end position="154"/>
    </location>
</feature>
<sequence length="604" mass="65642">MDPVRPTSGWPLLRRVLWEQRRGLIAGMLIGLAWSASKVAVPRLTRLAVDRGVIGRESLWFWSGLIAAMAVIAGVFSGWRRWVAFRESRLTETRLREQLFGHVMRLHVGYHDHTQTGQLMSRASSDMLQIQGFVVMIPLTASNLAMVVAVVIVLFTSQPLLALIALAPLPVVNLLAQRFSRTIHPAVLAVQAEQAQLATVVEESVSGVRVVKGFGAEQVQAAKLRVEADDIRRESLKSARVRSTFLPALDLLPNLGMIAVLGIGGHRVLNGEMTYGEMFEFFLYVVLLVAPLRSLGMTVAFGQRAAAALLRVNEVFTTVPEVDDPPKPRPLPTEPPVGGVRFRHVTFGYDPSAPVLRGFDLTIEPGRSVALVGATGSGKSTVARLLTRFYDVQDGKVQIDGVDVRDLRLTDLRRAVGIVFEDTFLFNDTVVGNIAFARPDAPIEEVHRAATLAGAHDFVTQLPQGYDTVIGERGFSLSGGQRQRIAIARAILADPRVLVLDDATSAVDPSKEHEIRDAMATVMRGRTTIVIAHRPGTIALADTVVLVDDGRVAATGTHDELLATSERYREVLAALREEDVDDTDDAVPVADPASGAASDEEVRG</sequence>
<dbReference type="EMBL" id="CAEZSR010000112">
    <property type="protein sequence ID" value="CAB4574288.1"/>
    <property type="molecule type" value="Genomic_DNA"/>
</dbReference>
<evidence type="ECO:0000313" key="13">
    <source>
        <dbReference type="EMBL" id="CAB4574288.1"/>
    </source>
</evidence>
<dbReference type="Pfam" id="PF00005">
    <property type="entry name" value="ABC_tran"/>
    <property type="match status" value="1"/>
</dbReference>
<evidence type="ECO:0000256" key="6">
    <source>
        <dbReference type="ARBA" id="ARBA00022840"/>
    </source>
</evidence>
<dbReference type="PROSITE" id="PS50929">
    <property type="entry name" value="ABC_TM1F"/>
    <property type="match status" value="1"/>
</dbReference>
<dbReference type="Gene3D" id="3.40.50.300">
    <property type="entry name" value="P-loop containing nucleotide triphosphate hydrolases"/>
    <property type="match status" value="1"/>
</dbReference>
<keyword evidence="2" id="KW-0813">Transport</keyword>
<keyword evidence="6" id="KW-0067">ATP-binding</keyword>
<dbReference type="Pfam" id="PF00664">
    <property type="entry name" value="ABC_membrane"/>
    <property type="match status" value="1"/>
</dbReference>
<feature type="compositionally biased region" description="Low complexity" evidence="9">
    <location>
        <begin position="586"/>
        <end position="597"/>
    </location>
</feature>
<dbReference type="GO" id="GO:0005886">
    <property type="term" value="C:plasma membrane"/>
    <property type="evidence" value="ECO:0007669"/>
    <property type="project" value="UniProtKB-SubCell"/>
</dbReference>
<dbReference type="InterPro" id="IPR003593">
    <property type="entry name" value="AAA+_ATPase"/>
</dbReference>
<dbReference type="SMART" id="SM00382">
    <property type="entry name" value="AAA"/>
    <property type="match status" value="1"/>
</dbReference>
<evidence type="ECO:0000256" key="2">
    <source>
        <dbReference type="ARBA" id="ARBA00022448"/>
    </source>
</evidence>
<reference evidence="13" key="1">
    <citation type="submission" date="2020-05" db="EMBL/GenBank/DDBJ databases">
        <authorList>
            <person name="Chiriac C."/>
            <person name="Salcher M."/>
            <person name="Ghai R."/>
            <person name="Kavagutti S V."/>
        </authorList>
    </citation>
    <scope>NUCLEOTIDE SEQUENCE</scope>
</reference>
<feature type="domain" description="ABC transmembrane type-1" evidence="12">
    <location>
        <begin position="25"/>
        <end position="304"/>
    </location>
</feature>
<dbReference type="PANTHER" id="PTHR24221:SF654">
    <property type="entry name" value="ATP-BINDING CASSETTE SUB-FAMILY B MEMBER 6"/>
    <property type="match status" value="1"/>
</dbReference>
<dbReference type="SUPFAM" id="SSF52540">
    <property type="entry name" value="P-loop containing nucleoside triphosphate hydrolases"/>
    <property type="match status" value="1"/>
</dbReference>
<proteinExistence type="predicted"/>
<name>A0A6J6EMU3_9ZZZZ</name>
<dbReference type="InterPro" id="IPR036640">
    <property type="entry name" value="ABC1_TM_sf"/>
</dbReference>
<evidence type="ECO:0000256" key="8">
    <source>
        <dbReference type="ARBA" id="ARBA00023136"/>
    </source>
</evidence>
<dbReference type="GO" id="GO:0005524">
    <property type="term" value="F:ATP binding"/>
    <property type="evidence" value="ECO:0007669"/>
    <property type="project" value="UniProtKB-KW"/>
</dbReference>
<dbReference type="Gene3D" id="1.20.1560.10">
    <property type="entry name" value="ABC transporter type 1, transmembrane domain"/>
    <property type="match status" value="1"/>
</dbReference>
<dbReference type="InterPro" id="IPR039421">
    <property type="entry name" value="Type_1_exporter"/>
</dbReference>
<feature type="transmembrane region" description="Helical" evidence="10">
    <location>
        <begin position="160"/>
        <end position="176"/>
    </location>
</feature>
<evidence type="ECO:0000259" key="12">
    <source>
        <dbReference type="PROSITE" id="PS50929"/>
    </source>
</evidence>
<keyword evidence="8 10" id="KW-0472">Membrane</keyword>
<evidence type="ECO:0000256" key="9">
    <source>
        <dbReference type="SAM" id="MobiDB-lite"/>
    </source>
</evidence>
<gene>
    <name evidence="13" type="ORF">UFOPK1493_02603</name>
</gene>
<organism evidence="13">
    <name type="scientific">freshwater metagenome</name>
    <dbReference type="NCBI Taxonomy" id="449393"/>
    <lineage>
        <taxon>unclassified sequences</taxon>
        <taxon>metagenomes</taxon>
        <taxon>ecological metagenomes</taxon>
    </lineage>
</organism>
<evidence type="ECO:0000256" key="1">
    <source>
        <dbReference type="ARBA" id="ARBA00004651"/>
    </source>
</evidence>
<evidence type="ECO:0000259" key="11">
    <source>
        <dbReference type="PROSITE" id="PS50893"/>
    </source>
</evidence>
<dbReference type="PANTHER" id="PTHR24221">
    <property type="entry name" value="ATP-BINDING CASSETTE SUB-FAMILY B"/>
    <property type="match status" value="1"/>
</dbReference>
<dbReference type="PROSITE" id="PS00211">
    <property type="entry name" value="ABC_TRANSPORTER_1"/>
    <property type="match status" value="1"/>
</dbReference>
<evidence type="ECO:0000256" key="7">
    <source>
        <dbReference type="ARBA" id="ARBA00022989"/>
    </source>
</evidence>
<dbReference type="AlphaFoldDB" id="A0A6J6EMU3"/>
<comment type="subcellular location">
    <subcellularLocation>
        <location evidence="1">Cell membrane</location>
        <topology evidence="1">Multi-pass membrane protein</topology>
    </subcellularLocation>
</comment>
<feature type="transmembrane region" description="Helical" evidence="10">
    <location>
        <begin position="281"/>
        <end position="301"/>
    </location>
</feature>
<accession>A0A6J6EMU3</accession>
<evidence type="ECO:0000256" key="4">
    <source>
        <dbReference type="ARBA" id="ARBA00022692"/>
    </source>
</evidence>
<protein>
    <submittedName>
        <fullName evidence="13">Unannotated protein</fullName>
    </submittedName>
</protein>
<feature type="transmembrane region" description="Helical" evidence="10">
    <location>
        <begin position="60"/>
        <end position="79"/>
    </location>
</feature>
<feature type="domain" description="ABC transporter" evidence="11">
    <location>
        <begin position="340"/>
        <end position="574"/>
    </location>
</feature>
<dbReference type="GO" id="GO:0034040">
    <property type="term" value="F:ATPase-coupled lipid transmembrane transporter activity"/>
    <property type="evidence" value="ECO:0007669"/>
    <property type="project" value="TreeGrafter"/>
</dbReference>
<dbReference type="GO" id="GO:0016887">
    <property type="term" value="F:ATP hydrolysis activity"/>
    <property type="evidence" value="ECO:0007669"/>
    <property type="project" value="InterPro"/>
</dbReference>